<dbReference type="RefSeq" id="WP_116422175.1">
    <property type="nucleotide sequence ID" value="NZ_NMUE01000084.1"/>
</dbReference>
<evidence type="ECO:0000313" key="1">
    <source>
        <dbReference type="EMBL" id="RFA92622.1"/>
    </source>
</evidence>
<reference evidence="3 4" key="1">
    <citation type="submission" date="2017-07" db="EMBL/GenBank/DDBJ databases">
        <title>Draft genome sequence of aerobic hyperthermophilic archaea, Pyrobaculum aerophilum YKB31 and YKB32.</title>
        <authorList>
            <person name="Mochizuki T."/>
            <person name="Berliner A.J."/>
            <person name="Yoshida-Takashima Y."/>
            <person name="Takaki Y."/>
            <person name="Nunoura T."/>
            <person name="Takai K."/>
        </authorList>
    </citation>
    <scope>NUCLEOTIDE SEQUENCE [LARGE SCALE GENOMIC DNA]</scope>
    <source>
        <strain evidence="1 4">YKB31</strain>
        <strain evidence="2 3">YKB32</strain>
    </source>
</reference>
<comment type="caution">
    <text evidence="1">The sequence shown here is derived from an EMBL/GenBank/DDBJ whole genome shotgun (WGS) entry which is preliminary data.</text>
</comment>
<accession>A0A371QU56</accession>
<name>A0A371QU56_9CREN</name>
<dbReference type="Proteomes" id="UP000257123">
    <property type="component" value="Unassembled WGS sequence"/>
</dbReference>
<dbReference type="AlphaFoldDB" id="A0A371QU56"/>
<sequence length="130" mass="14721">MDFELRGELEGPVGEVEIIAVMQCMGWRYVGEEGGYAIFEPNVDKWLLPKTRLYIKRRLANGKLLFEGFGLAPGSRLEFVLTVDGKTWTFRGRQRGVVNLLGRGYVEVLAREIAKRVLNCIFSHSEGQSI</sequence>
<dbReference type="OrthoDB" id="28876at2157"/>
<evidence type="ECO:0000313" key="4">
    <source>
        <dbReference type="Proteomes" id="UP000257123"/>
    </source>
</evidence>
<protein>
    <submittedName>
        <fullName evidence="1">Uncharacterized protein</fullName>
    </submittedName>
</protein>
<dbReference type="EMBL" id="NMUF01000014">
    <property type="protein sequence ID" value="RFA98631.1"/>
    <property type="molecule type" value="Genomic_DNA"/>
</dbReference>
<dbReference type="Proteomes" id="UP000256877">
    <property type="component" value="Unassembled WGS sequence"/>
</dbReference>
<proteinExistence type="predicted"/>
<dbReference type="EMBL" id="NMUE01000084">
    <property type="protein sequence ID" value="RFA92622.1"/>
    <property type="molecule type" value="Genomic_DNA"/>
</dbReference>
<organism evidence="1 4">
    <name type="scientific">Pyrobaculum aerophilum</name>
    <dbReference type="NCBI Taxonomy" id="13773"/>
    <lineage>
        <taxon>Archaea</taxon>
        <taxon>Thermoproteota</taxon>
        <taxon>Thermoprotei</taxon>
        <taxon>Thermoproteales</taxon>
        <taxon>Thermoproteaceae</taxon>
        <taxon>Pyrobaculum</taxon>
    </lineage>
</organism>
<evidence type="ECO:0000313" key="2">
    <source>
        <dbReference type="EMBL" id="RFA98631.1"/>
    </source>
</evidence>
<evidence type="ECO:0000313" key="3">
    <source>
        <dbReference type="Proteomes" id="UP000256877"/>
    </source>
</evidence>
<gene>
    <name evidence="1" type="ORF">CGL51_14170</name>
    <name evidence="2" type="ORF">CGL52_06295</name>
</gene>